<dbReference type="Pfam" id="PF01042">
    <property type="entry name" value="Ribonuc_L-PSP"/>
    <property type="match status" value="1"/>
</dbReference>
<reference evidence="2" key="1">
    <citation type="submission" date="2022-06" db="EMBL/GenBank/DDBJ databases">
        <title>Novel species in genus nocardia.</title>
        <authorList>
            <person name="Li F."/>
        </authorList>
    </citation>
    <scope>NUCLEOTIDE SEQUENCE</scope>
    <source>
        <strain evidence="2">CDC141</strain>
    </source>
</reference>
<sequence length="131" mass="14016">MDLLSPAELPPTNGYSHVAAVPPDSRLVWTSGQVPFDADGNLVGPDDWEAQTRQVMTNLTAALRAGGASWREVFKLTIYVVDTSALAVVRKVRDEFVDTANPPTSSLVQVAGLFRPDVLIEIEAIAAVGRG</sequence>
<dbReference type="Gene3D" id="3.30.1330.40">
    <property type="entry name" value="RutC-like"/>
    <property type="match status" value="1"/>
</dbReference>
<dbReference type="EMBL" id="JAMRXG010000003">
    <property type="protein sequence ID" value="MCM6773575.1"/>
    <property type="molecule type" value="Genomic_DNA"/>
</dbReference>
<gene>
    <name evidence="2" type="ORF">NDR86_08840</name>
</gene>
<name>A0A9X2IX83_9NOCA</name>
<dbReference type="GO" id="GO:0005829">
    <property type="term" value="C:cytosol"/>
    <property type="evidence" value="ECO:0007669"/>
    <property type="project" value="TreeGrafter"/>
</dbReference>
<protein>
    <submittedName>
        <fullName evidence="2">RidA family protein</fullName>
    </submittedName>
</protein>
<dbReference type="PANTHER" id="PTHR11803:SF58">
    <property type="entry name" value="PROTEIN HMF1-RELATED"/>
    <property type="match status" value="1"/>
</dbReference>
<dbReference type="CDD" id="cd00448">
    <property type="entry name" value="YjgF_YER057c_UK114_family"/>
    <property type="match status" value="1"/>
</dbReference>
<dbReference type="InterPro" id="IPR006175">
    <property type="entry name" value="YjgF/YER057c/UK114"/>
</dbReference>
<dbReference type="RefSeq" id="WP_251910640.1">
    <property type="nucleotide sequence ID" value="NZ_JAMRXG010000003.1"/>
</dbReference>
<evidence type="ECO:0000256" key="1">
    <source>
        <dbReference type="ARBA" id="ARBA00010552"/>
    </source>
</evidence>
<dbReference type="SUPFAM" id="SSF55298">
    <property type="entry name" value="YjgF-like"/>
    <property type="match status" value="1"/>
</dbReference>
<comment type="caution">
    <text evidence="2">The sequence shown here is derived from an EMBL/GenBank/DDBJ whole genome shotgun (WGS) entry which is preliminary data.</text>
</comment>
<evidence type="ECO:0000313" key="2">
    <source>
        <dbReference type="EMBL" id="MCM6773575.1"/>
    </source>
</evidence>
<comment type="similarity">
    <text evidence="1">Belongs to the RutC family.</text>
</comment>
<dbReference type="InterPro" id="IPR035959">
    <property type="entry name" value="RutC-like_sf"/>
</dbReference>
<dbReference type="PANTHER" id="PTHR11803">
    <property type="entry name" value="2-IMINOBUTANOATE/2-IMINOPROPANOATE DEAMINASE RIDA"/>
    <property type="match status" value="1"/>
</dbReference>
<proteinExistence type="inferred from homology"/>
<organism evidence="2 3">
    <name type="scientific">Nocardia pulmonis</name>
    <dbReference type="NCBI Taxonomy" id="2951408"/>
    <lineage>
        <taxon>Bacteria</taxon>
        <taxon>Bacillati</taxon>
        <taxon>Actinomycetota</taxon>
        <taxon>Actinomycetes</taxon>
        <taxon>Mycobacteriales</taxon>
        <taxon>Nocardiaceae</taxon>
        <taxon>Nocardia</taxon>
    </lineage>
</organism>
<accession>A0A9X2IX83</accession>
<evidence type="ECO:0000313" key="3">
    <source>
        <dbReference type="Proteomes" id="UP001139157"/>
    </source>
</evidence>
<keyword evidence="3" id="KW-1185">Reference proteome</keyword>
<dbReference type="GO" id="GO:0019239">
    <property type="term" value="F:deaminase activity"/>
    <property type="evidence" value="ECO:0007669"/>
    <property type="project" value="TreeGrafter"/>
</dbReference>
<dbReference type="Proteomes" id="UP001139157">
    <property type="component" value="Unassembled WGS sequence"/>
</dbReference>
<dbReference type="AlphaFoldDB" id="A0A9X2IX83"/>